<dbReference type="PANTHER" id="PTHR43630">
    <property type="entry name" value="POLY-BETA-1,6-N-ACETYL-D-GLUCOSAMINE SYNTHASE"/>
    <property type="match status" value="1"/>
</dbReference>
<reference evidence="2" key="1">
    <citation type="submission" date="2020-10" db="EMBL/GenBank/DDBJ databases">
        <authorList>
            <person name="Gilroy R."/>
        </authorList>
    </citation>
    <scope>NUCLEOTIDE SEQUENCE</scope>
    <source>
        <strain evidence="2">ChiW13-3771</strain>
    </source>
</reference>
<dbReference type="InterPro" id="IPR001173">
    <property type="entry name" value="Glyco_trans_2-like"/>
</dbReference>
<name>A0A9D1EC47_9FIRM</name>
<accession>A0A9D1EC47</accession>
<sequence>MIDATAIVMTKNEEKNIVNCLKSMEGFAKRVVVIDCGSTDRTVELAKKYGADVFFHEFEYYAKQFNWGMENCNIDTEWVIRLDADERFPKKLRVEIEHLIKKYKGNDMNGITMEANFYFLGRCMKHGLRNKRKMMMFKRSCGRIEDKRRDAHSVISKGFSVSTKEKFEHHDFKDLDNYIKKYNWYATREMMDYIEYLQGLKEVVISDPAIKKQREKKYSMYYKAPKYVRAWMWFLYNYLIRFGFLDGKEGLLFCYFECYWYRMLVDAKIYEYEKFGGKFETLKALD</sequence>
<dbReference type="Gene3D" id="3.90.550.10">
    <property type="entry name" value="Spore Coat Polysaccharide Biosynthesis Protein SpsA, Chain A"/>
    <property type="match status" value="1"/>
</dbReference>
<dbReference type="CDD" id="cd02511">
    <property type="entry name" value="Beta4Glucosyltransferase"/>
    <property type="match status" value="1"/>
</dbReference>
<feature type="domain" description="Glycosyltransferase 2-like" evidence="1">
    <location>
        <begin position="6"/>
        <end position="110"/>
    </location>
</feature>
<evidence type="ECO:0000259" key="1">
    <source>
        <dbReference type="Pfam" id="PF00535"/>
    </source>
</evidence>
<dbReference type="InterPro" id="IPR029044">
    <property type="entry name" value="Nucleotide-diphossugar_trans"/>
</dbReference>
<dbReference type="AlphaFoldDB" id="A0A9D1EC47"/>
<evidence type="ECO:0000313" key="3">
    <source>
        <dbReference type="Proteomes" id="UP000824201"/>
    </source>
</evidence>
<gene>
    <name evidence="2" type="ORF">IAC96_01070</name>
</gene>
<dbReference type="Proteomes" id="UP000824201">
    <property type="component" value="Unassembled WGS sequence"/>
</dbReference>
<evidence type="ECO:0000313" key="2">
    <source>
        <dbReference type="EMBL" id="HIR87519.1"/>
    </source>
</evidence>
<protein>
    <submittedName>
        <fullName evidence="2">Glycosyltransferase family 2 protein</fullName>
    </submittedName>
</protein>
<reference evidence="2" key="2">
    <citation type="journal article" date="2021" name="PeerJ">
        <title>Extensive microbial diversity within the chicken gut microbiome revealed by metagenomics and culture.</title>
        <authorList>
            <person name="Gilroy R."/>
            <person name="Ravi A."/>
            <person name="Getino M."/>
            <person name="Pursley I."/>
            <person name="Horton D.L."/>
            <person name="Alikhan N.F."/>
            <person name="Baker D."/>
            <person name="Gharbi K."/>
            <person name="Hall N."/>
            <person name="Watson M."/>
            <person name="Adriaenssens E.M."/>
            <person name="Foster-Nyarko E."/>
            <person name="Jarju S."/>
            <person name="Secka A."/>
            <person name="Antonio M."/>
            <person name="Oren A."/>
            <person name="Chaudhuri R.R."/>
            <person name="La Ragione R."/>
            <person name="Hildebrand F."/>
            <person name="Pallen M.J."/>
        </authorList>
    </citation>
    <scope>NUCLEOTIDE SEQUENCE</scope>
    <source>
        <strain evidence="2">ChiW13-3771</strain>
    </source>
</reference>
<comment type="caution">
    <text evidence="2">The sequence shown here is derived from an EMBL/GenBank/DDBJ whole genome shotgun (WGS) entry which is preliminary data.</text>
</comment>
<dbReference type="PANTHER" id="PTHR43630:SF2">
    <property type="entry name" value="GLYCOSYLTRANSFERASE"/>
    <property type="match status" value="1"/>
</dbReference>
<dbReference type="SUPFAM" id="SSF53448">
    <property type="entry name" value="Nucleotide-diphospho-sugar transferases"/>
    <property type="match status" value="1"/>
</dbReference>
<proteinExistence type="predicted"/>
<organism evidence="2 3">
    <name type="scientific">Candidatus Fimimorpha faecalis</name>
    <dbReference type="NCBI Taxonomy" id="2840824"/>
    <lineage>
        <taxon>Bacteria</taxon>
        <taxon>Bacillati</taxon>
        <taxon>Bacillota</taxon>
        <taxon>Clostridia</taxon>
        <taxon>Eubacteriales</taxon>
        <taxon>Candidatus Fimimorpha</taxon>
    </lineage>
</organism>
<dbReference type="EMBL" id="DVHN01000007">
    <property type="protein sequence ID" value="HIR87519.1"/>
    <property type="molecule type" value="Genomic_DNA"/>
</dbReference>
<dbReference type="Pfam" id="PF00535">
    <property type="entry name" value="Glycos_transf_2"/>
    <property type="match status" value="1"/>
</dbReference>